<organism evidence="8 9">
    <name type="scientific">Desulfurococcus amylolyticus (strain DSM 18924 / JCM 16383 / VKM B-2413 / 1221n)</name>
    <name type="common">Desulfurococcus kamchatkensis</name>
    <dbReference type="NCBI Taxonomy" id="490899"/>
    <lineage>
        <taxon>Archaea</taxon>
        <taxon>Thermoproteota</taxon>
        <taxon>Thermoprotei</taxon>
        <taxon>Desulfurococcales</taxon>
        <taxon>Desulfurococcaceae</taxon>
        <taxon>Desulfurococcus</taxon>
    </lineage>
</organism>
<dbReference type="InterPro" id="IPR037185">
    <property type="entry name" value="EmrE-like"/>
</dbReference>
<dbReference type="STRING" id="490899.DKAM_0009"/>
<feature type="transmembrane region" description="Helical" evidence="6">
    <location>
        <begin position="175"/>
        <end position="196"/>
    </location>
</feature>
<feature type="domain" description="EamA" evidence="7">
    <location>
        <begin position="7"/>
        <end position="137"/>
    </location>
</feature>
<feature type="transmembrane region" description="Helical" evidence="6">
    <location>
        <begin position="143"/>
        <end position="163"/>
    </location>
</feature>
<accession>B8D367</accession>
<keyword evidence="3 6" id="KW-0812">Transmembrane</keyword>
<evidence type="ECO:0000256" key="3">
    <source>
        <dbReference type="ARBA" id="ARBA00022692"/>
    </source>
</evidence>
<dbReference type="Proteomes" id="UP000006903">
    <property type="component" value="Chromosome"/>
</dbReference>
<dbReference type="RefSeq" id="WP_012607680.1">
    <property type="nucleotide sequence ID" value="NC_011766.1"/>
</dbReference>
<evidence type="ECO:0000256" key="4">
    <source>
        <dbReference type="ARBA" id="ARBA00022989"/>
    </source>
</evidence>
<evidence type="ECO:0000256" key="6">
    <source>
        <dbReference type="SAM" id="Phobius"/>
    </source>
</evidence>
<feature type="transmembrane region" description="Helical" evidence="6">
    <location>
        <begin position="230"/>
        <end position="252"/>
    </location>
</feature>
<dbReference type="Pfam" id="PF00892">
    <property type="entry name" value="EamA"/>
    <property type="match status" value="2"/>
</dbReference>
<evidence type="ECO:0000256" key="1">
    <source>
        <dbReference type="ARBA" id="ARBA00004651"/>
    </source>
</evidence>
<evidence type="ECO:0000259" key="7">
    <source>
        <dbReference type="Pfam" id="PF00892"/>
    </source>
</evidence>
<dbReference type="InterPro" id="IPR000620">
    <property type="entry name" value="EamA_dom"/>
</dbReference>
<dbReference type="PANTHER" id="PTHR42920">
    <property type="entry name" value="OS03G0707200 PROTEIN-RELATED"/>
    <property type="match status" value="1"/>
</dbReference>
<feature type="transmembrane region" description="Helical" evidence="6">
    <location>
        <begin position="120"/>
        <end position="137"/>
    </location>
</feature>
<feature type="transmembrane region" description="Helical" evidence="6">
    <location>
        <begin position="70"/>
        <end position="89"/>
    </location>
</feature>
<evidence type="ECO:0000256" key="2">
    <source>
        <dbReference type="ARBA" id="ARBA00022475"/>
    </source>
</evidence>
<comment type="subcellular location">
    <subcellularLocation>
        <location evidence="1">Cell membrane</location>
        <topology evidence="1">Multi-pass membrane protein</topology>
    </subcellularLocation>
</comment>
<dbReference type="AlphaFoldDB" id="B8D367"/>
<dbReference type="GO" id="GO:0005886">
    <property type="term" value="C:plasma membrane"/>
    <property type="evidence" value="ECO:0007669"/>
    <property type="project" value="UniProtKB-SubCell"/>
</dbReference>
<protein>
    <submittedName>
        <fullName evidence="8">Permease of the drug/metabolite transporter (DMT) superfamily</fullName>
    </submittedName>
</protein>
<evidence type="ECO:0000313" key="8">
    <source>
        <dbReference type="EMBL" id="ACL10338.1"/>
    </source>
</evidence>
<dbReference type="EMBL" id="CP001140">
    <property type="protein sequence ID" value="ACL10338.1"/>
    <property type="molecule type" value="Genomic_DNA"/>
</dbReference>
<feature type="transmembrane region" description="Helical" evidence="6">
    <location>
        <begin position="39"/>
        <end position="58"/>
    </location>
</feature>
<feature type="transmembrane region" description="Helical" evidence="6">
    <location>
        <begin position="202"/>
        <end position="223"/>
    </location>
</feature>
<sequence>MNKRVAGVVSLVVATILWGSSFSFIKLSVTDVSPLTYSSLRSFIAVILLTPIILLKMYRGVLSINSLYKGFIVGIAYFLGLFLQAAGTVYTTPSLSAFITGLNSVHVHLYIALVERNYGLIDGIALLLALSGLYVLTSPSGGLTIGVLLIFIGSIAWAAQIILVSRYGSSSIIEILYGMFLPGALTYPFALILGGAVGIEALIYITYLAVACSVLATFFQVWGQRYVSPLTAALIFLLEPVFALLFSLAMGLEGIEPYKVIGGGLIVIATYLSSMAELSSNWLK</sequence>
<reference evidence="8 9" key="1">
    <citation type="journal article" date="2009" name="J. Bacteriol.">
        <title>Complete genome sequence of the anaerobic, protein-degrading hyperthermophilic crenarchaeon Desulfurococcus kamchatkensis.</title>
        <authorList>
            <person name="Ravin N.V."/>
            <person name="Mardanov A.V."/>
            <person name="Beletsky A.V."/>
            <person name="Kublanov I.V."/>
            <person name="Kolganova T.V."/>
            <person name="Lebedinsky A.V."/>
            <person name="Chernyh N.A."/>
            <person name="Bonch-Osmolovskaya E.A."/>
            <person name="Skryabin K.G."/>
        </authorList>
    </citation>
    <scope>NUCLEOTIDE SEQUENCE [LARGE SCALE GENOMIC DNA]</scope>
    <source>
        <strain evidence="9">DSM 18924 / JCM 16383 / VKM B-2413 / 1221n</strain>
    </source>
</reference>
<feature type="domain" description="EamA" evidence="7">
    <location>
        <begin position="145"/>
        <end position="274"/>
    </location>
</feature>
<feature type="transmembrane region" description="Helical" evidence="6">
    <location>
        <begin position="95"/>
        <end position="113"/>
    </location>
</feature>
<dbReference type="eggNOG" id="arCOG00271">
    <property type="taxonomic scope" value="Archaea"/>
</dbReference>
<name>B8D367_DESA1</name>
<keyword evidence="2" id="KW-1003">Cell membrane</keyword>
<evidence type="ECO:0000313" key="9">
    <source>
        <dbReference type="Proteomes" id="UP000006903"/>
    </source>
</evidence>
<keyword evidence="4 6" id="KW-1133">Transmembrane helix</keyword>
<dbReference type="PANTHER" id="PTHR42920:SF5">
    <property type="entry name" value="EAMA DOMAIN-CONTAINING PROTEIN"/>
    <property type="match status" value="1"/>
</dbReference>
<dbReference type="HOGENOM" id="CLU_033863_21_3_2"/>
<evidence type="ECO:0000256" key="5">
    <source>
        <dbReference type="ARBA" id="ARBA00023136"/>
    </source>
</evidence>
<dbReference type="KEGG" id="dka:DKAM_0009"/>
<proteinExistence type="predicted"/>
<feature type="transmembrane region" description="Helical" evidence="6">
    <location>
        <begin position="258"/>
        <end position="278"/>
    </location>
</feature>
<dbReference type="InterPro" id="IPR051258">
    <property type="entry name" value="Diverse_Substrate_Transporter"/>
</dbReference>
<keyword evidence="5 6" id="KW-0472">Membrane</keyword>
<gene>
    <name evidence="8" type="ordered locus">DKAM_0009</name>
</gene>
<dbReference type="GeneID" id="7170350"/>
<dbReference type="SUPFAM" id="SSF103481">
    <property type="entry name" value="Multidrug resistance efflux transporter EmrE"/>
    <property type="match status" value="1"/>
</dbReference>